<feature type="region of interest" description="Disordered" evidence="1">
    <location>
        <begin position="300"/>
        <end position="324"/>
    </location>
</feature>
<feature type="compositionally biased region" description="Low complexity" evidence="1">
    <location>
        <begin position="211"/>
        <end position="229"/>
    </location>
</feature>
<gene>
    <name evidence="2" type="ORF">NP233_g10480</name>
</gene>
<organism evidence="2 3">
    <name type="scientific">Leucocoprinus birnbaumii</name>
    <dbReference type="NCBI Taxonomy" id="56174"/>
    <lineage>
        <taxon>Eukaryota</taxon>
        <taxon>Fungi</taxon>
        <taxon>Dikarya</taxon>
        <taxon>Basidiomycota</taxon>
        <taxon>Agaricomycotina</taxon>
        <taxon>Agaricomycetes</taxon>
        <taxon>Agaricomycetidae</taxon>
        <taxon>Agaricales</taxon>
        <taxon>Agaricineae</taxon>
        <taxon>Agaricaceae</taxon>
        <taxon>Leucocoprinus</taxon>
    </lineage>
</organism>
<feature type="compositionally biased region" description="Polar residues" evidence="1">
    <location>
        <begin position="83"/>
        <end position="100"/>
    </location>
</feature>
<feature type="region of interest" description="Disordered" evidence="1">
    <location>
        <begin position="42"/>
        <end position="110"/>
    </location>
</feature>
<dbReference type="AlphaFoldDB" id="A0AAD5YPT5"/>
<evidence type="ECO:0000256" key="1">
    <source>
        <dbReference type="SAM" id="MobiDB-lite"/>
    </source>
</evidence>
<dbReference type="Proteomes" id="UP001213000">
    <property type="component" value="Unassembled WGS sequence"/>
</dbReference>
<feature type="region of interest" description="Disordered" evidence="1">
    <location>
        <begin position="176"/>
        <end position="261"/>
    </location>
</feature>
<name>A0AAD5YPT5_9AGAR</name>
<proteinExistence type="predicted"/>
<dbReference type="EMBL" id="JANIEX010001075">
    <property type="protein sequence ID" value="KAJ3560983.1"/>
    <property type="molecule type" value="Genomic_DNA"/>
</dbReference>
<comment type="caution">
    <text evidence="2">The sequence shown here is derived from an EMBL/GenBank/DDBJ whole genome shotgun (WGS) entry which is preliminary data.</text>
</comment>
<feature type="compositionally biased region" description="Polar residues" evidence="1">
    <location>
        <begin position="300"/>
        <end position="321"/>
    </location>
</feature>
<protein>
    <submittedName>
        <fullName evidence="2">Uncharacterized protein</fullName>
    </submittedName>
</protein>
<evidence type="ECO:0000313" key="2">
    <source>
        <dbReference type="EMBL" id="KAJ3560983.1"/>
    </source>
</evidence>
<evidence type="ECO:0000313" key="3">
    <source>
        <dbReference type="Proteomes" id="UP001213000"/>
    </source>
</evidence>
<keyword evidence="3" id="KW-1185">Reference proteome</keyword>
<accession>A0AAD5YPT5</accession>
<reference evidence="2" key="1">
    <citation type="submission" date="2022-07" db="EMBL/GenBank/DDBJ databases">
        <title>Genome Sequence of Leucocoprinus birnbaumii.</title>
        <authorList>
            <person name="Buettner E."/>
        </authorList>
    </citation>
    <scope>NUCLEOTIDE SEQUENCE</scope>
    <source>
        <strain evidence="2">VT141</strain>
    </source>
</reference>
<feature type="compositionally biased region" description="Polar residues" evidence="1">
    <location>
        <begin position="176"/>
        <end position="185"/>
    </location>
</feature>
<sequence>MCGMTSLVEAEAEHMREGRNLFVGGGRNASLSVVGEQNEGLENPGYDVSNQCSSEDAQGWTGDGGGDEAGRGRPSVRMELGISSLSSDRGITKGSQQKRSAGNDTENGGEEDELVDMVFATQDGVLWSPGLHHLNRRTNFATADEKQKPAAKGIIKDNYNDHDIYRRSRSIKFRDSLNSAAWQQQPRERKGNGCERTTTSLSPFVTPIPPSSTTSSSSSPTPNTNTNSSKVNATTPRKKGLNLRLDSLQGDDDDGSSRGVDGEELKGIVAEVMEGLKSPGRTMSFDTARSLRGESMRLANTRSTTKQGLSRMSRSVVASPSPNDPTAMFPSFSFALTKPQPSSTPGQEETHRRERLSAEAVEMIAKSPVRGGFAGGGGGVGGGDDLEEGISVPLSLPSLKFPPRAKLLTVAGDGLSVPRRY</sequence>